<dbReference type="RefSeq" id="WP_090750548.1">
    <property type="nucleotide sequence ID" value="NZ_FOBW01000031.1"/>
</dbReference>
<dbReference type="OrthoDB" id="121974at2"/>
<sequence>MGTLKDHLRELEESLLKPEIRTSPEEISKLLTDDFFEFGSSGTVWYKRDGMGPGGFGEVKMKLSQFELHQLSDDKVLTTYRICNEETGQHTLRSSVWTYKDGRWQMFFHQGTKTFE</sequence>
<dbReference type="InterPro" id="IPR032710">
    <property type="entry name" value="NTF2-like_dom_sf"/>
</dbReference>
<accession>A0A1H8KRS9</accession>
<organism evidence="2 3">
    <name type="scientific">Mesobacillus persicus</name>
    <dbReference type="NCBI Taxonomy" id="930146"/>
    <lineage>
        <taxon>Bacteria</taxon>
        <taxon>Bacillati</taxon>
        <taxon>Bacillota</taxon>
        <taxon>Bacilli</taxon>
        <taxon>Bacillales</taxon>
        <taxon>Bacillaceae</taxon>
        <taxon>Mesobacillus</taxon>
    </lineage>
</organism>
<dbReference type="Gene3D" id="3.10.450.50">
    <property type="match status" value="1"/>
</dbReference>
<evidence type="ECO:0000313" key="2">
    <source>
        <dbReference type="EMBL" id="SEN95610.1"/>
    </source>
</evidence>
<dbReference type="EMBL" id="FOBW01000031">
    <property type="protein sequence ID" value="SEN95610.1"/>
    <property type="molecule type" value="Genomic_DNA"/>
</dbReference>
<dbReference type="AlphaFoldDB" id="A0A1H8KRS9"/>
<name>A0A1H8KRS9_9BACI</name>
<dbReference type="InterPro" id="IPR027843">
    <property type="entry name" value="DUF4440"/>
</dbReference>
<dbReference type="Proteomes" id="UP000198553">
    <property type="component" value="Unassembled WGS sequence"/>
</dbReference>
<proteinExistence type="predicted"/>
<evidence type="ECO:0000313" key="3">
    <source>
        <dbReference type="Proteomes" id="UP000198553"/>
    </source>
</evidence>
<dbReference type="SUPFAM" id="SSF54427">
    <property type="entry name" value="NTF2-like"/>
    <property type="match status" value="1"/>
</dbReference>
<feature type="domain" description="DUF4440" evidence="1">
    <location>
        <begin position="8"/>
        <end position="106"/>
    </location>
</feature>
<keyword evidence="3" id="KW-1185">Reference proteome</keyword>
<gene>
    <name evidence="2" type="ORF">SAMN05192533_1314</name>
</gene>
<evidence type="ECO:0000259" key="1">
    <source>
        <dbReference type="Pfam" id="PF14534"/>
    </source>
</evidence>
<reference evidence="3" key="1">
    <citation type="submission" date="2016-10" db="EMBL/GenBank/DDBJ databases">
        <authorList>
            <person name="Varghese N."/>
            <person name="Submissions S."/>
        </authorList>
    </citation>
    <scope>NUCLEOTIDE SEQUENCE [LARGE SCALE GENOMIC DNA]</scope>
    <source>
        <strain evidence="3">B48,IBRC-M 10115,DSM 25386,CECT 8001</strain>
    </source>
</reference>
<protein>
    <recommendedName>
        <fullName evidence="1">DUF4440 domain-containing protein</fullName>
    </recommendedName>
</protein>
<dbReference type="Pfam" id="PF14534">
    <property type="entry name" value="DUF4440"/>
    <property type="match status" value="1"/>
</dbReference>
<dbReference type="STRING" id="930146.SAMN05192533_1314"/>